<accession>A0A8J8WGQ9</accession>
<dbReference type="InterPro" id="IPR036249">
    <property type="entry name" value="Thioredoxin-like_sf"/>
</dbReference>
<dbReference type="GO" id="GO:0005829">
    <property type="term" value="C:cytosol"/>
    <property type="evidence" value="ECO:0007669"/>
    <property type="project" value="TreeGrafter"/>
</dbReference>
<dbReference type="Proteomes" id="UP000631181">
    <property type="component" value="Unassembled WGS sequence"/>
</dbReference>
<protein>
    <recommendedName>
        <fullName evidence="3">Thioredoxin domain-containing protein</fullName>
    </recommendedName>
</protein>
<dbReference type="PANTHER" id="PTHR12452">
    <property type="entry name" value="42-9-9 PROTEIN-RELATED"/>
    <property type="match status" value="1"/>
</dbReference>
<organism evidence="4 5">
    <name type="scientific">Penicillium ucsense</name>
    <dbReference type="NCBI Taxonomy" id="2839758"/>
    <lineage>
        <taxon>Eukaryota</taxon>
        <taxon>Fungi</taxon>
        <taxon>Dikarya</taxon>
        <taxon>Ascomycota</taxon>
        <taxon>Pezizomycotina</taxon>
        <taxon>Eurotiomycetes</taxon>
        <taxon>Eurotiomycetidae</taxon>
        <taxon>Eurotiales</taxon>
        <taxon>Aspergillaceae</taxon>
        <taxon>Penicillium</taxon>
    </lineage>
</organism>
<sequence length="131" mass="14411">MPIIKDFTLPPSPSQLDIPHDPSPSNQTSTIIAFISGNDPVTQQPWCPDVRDALPHLDAAFAAPDAPAVAVISVGEKLVWKDSKNVYRTQWGINNIPALVRYQRVDGEVKETKRLIEGEILDKAKVQAFLA</sequence>
<dbReference type="EMBL" id="WIWV01000055">
    <property type="protein sequence ID" value="KAF7715631.1"/>
    <property type="molecule type" value="Genomic_DNA"/>
</dbReference>
<feature type="domain" description="Thioredoxin" evidence="3">
    <location>
        <begin position="26"/>
        <end position="122"/>
    </location>
</feature>
<name>A0A8J8WGQ9_9EURO</name>
<dbReference type="InterPro" id="IPR045108">
    <property type="entry name" value="TXNDC17-like"/>
</dbReference>
<dbReference type="Gene3D" id="3.40.30.10">
    <property type="entry name" value="Glutaredoxin"/>
    <property type="match status" value="1"/>
</dbReference>
<keyword evidence="5" id="KW-1185">Reference proteome</keyword>
<dbReference type="Pfam" id="PF06110">
    <property type="entry name" value="TXD17-like_Trx"/>
    <property type="match status" value="1"/>
</dbReference>
<evidence type="ECO:0000256" key="2">
    <source>
        <dbReference type="SAM" id="MobiDB-lite"/>
    </source>
</evidence>
<evidence type="ECO:0000313" key="5">
    <source>
        <dbReference type="Proteomes" id="UP000631181"/>
    </source>
</evidence>
<dbReference type="SUPFAM" id="SSF52833">
    <property type="entry name" value="Thioredoxin-like"/>
    <property type="match status" value="1"/>
</dbReference>
<feature type="region of interest" description="Disordered" evidence="2">
    <location>
        <begin position="1"/>
        <end position="27"/>
    </location>
</feature>
<dbReference type="InterPro" id="IPR010357">
    <property type="entry name" value="TXNDC17_dom"/>
</dbReference>
<evidence type="ECO:0000256" key="1">
    <source>
        <dbReference type="ARBA" id="ARBA00008987"/>
    </source>
</evidence>
<gene>
    <name evidence="4" type="ORF">PECM_006692</name>
</gene>
<dbReference type="GO" id="GO:0047134">
    <property type="term" value="F:protein-disulfide reductase [NAD(P)H] activity"/>
    <property type="evidence" value="ECO:0007669"/>
    <property type="project" value="InterPro"/>
</dbReference>
<reference evidence="4" key="1">
    <citation type="journal article" date="2020" name="Front. Microbiol.">
        <title>Gene regulatory networks of Penicillium echinulatum 2HH and Penicillium oxalicum 114-2 inferred by a computational biology approach.</title>
        <authorList>
            <person name="Lenz A.R."/>
            <person name="Galan-Vasquez E."/>
            <person name="Balbinot E."/>
            <person name="De Abreu F.P."/>
            <person name="De Oliveira N.S."/>
            <person name="Da Rosa L.O."/>
            <person name="De Avila E Silva S."/>
            <person name="Camassola M."/>
            <person name="Dillon A.J.P."/>
            <person name="Perez-Rueda E."/>
        </authorList>
    </citation>
    <scope>NUCLEOTIDE SEQUENCE</scope>
    <source>
        <strain evidence="4">S1M29</strain>
    </source>
</reference>
<comment type="caution">
    <text evidence="4">The sequence shown here is derived from an EMBL/GenBank/DDBJ whole genome shotgun (WGS) entry which is preliminary data.</text>
</comment>
<comment type="similarity">
    <text evidence="1">Belongs to the thioredoxin family.</text>
</comment>
<evidence type="ECO:0000313" key="4">
    <source>
        <dbReference type="EMBL" id="KAF7715631.1"/>
    </source>
</evidence>
<proteinExistence type="inferred from homology"/>
<dbReference type="AlphaFoldDB" id="A0A8J8WGQ9"/>
<dbReference type="OrthoDB" id="78947at2759"/>
<evidence type="ECO:0000259" key="3">
    <source>
        <dbReference type="Pfam" id="PF06110"/>
    </source>
</evidence>
<dbReference type="PANTHER" id="PTHR12452:SF0">
    <property type="entry name" value="THIOREDOXIN DOMAIN-CONTAINING PROTEIN 17"/>
    <property type="match status" value="1"/>
</dbReference>